<dbReference type="SUPFAM" id="SSF52418">
    <property type="entry name" value="Nucleoside phosphorylase/phosphoribosyltransferase catalytic domain"/>
    <property type="match status" value="1"/>
</dbReference>
<dbReference type="GO" id="GO:0005829">
    <property type="term" value="C:cytosol"/>
    <property type="evidence" value="ECO:0007669"/>
    <property type="project" value="TreeGrafter"/>
</dbReference>
<accession>H1XPY6</accession>
<dbReference type="PANTHER" id="PTHR10515">
    <property type="entry name" value="THYMIDINE PHOSPHORYLASE"/>
    <property type="match status" value="1"/>
</dbReference>
<dbReference type="SMART" id="SM00941">
    <property type="entry name" value="PYNP_C"/>
    <property type="match status" value="1"/>
</dbReference>
<evidence type="ECO:0000313" key="8">
    <source>
        <dbReference type="EMBL" id="APF20358.1"/>
    </source>
</evidence>
<evidence type="ECO:0000256" key="3">
    <source>
        <dbReference type="ARBA" id="ARBA00011892"/>
    </source>
</evidence>
<dbReference type="InterPro" id="IPR000053">
    <property type="entry name" value="Thymidine/pyrmidine_PPase"/>
</dbReference>
<sequence length="439" mass="47828">MLSMYEIIKKKRDGYVLAAEEIEFVIKGYTSGTIPDYQMSALLMAMFIRGLNKEESHVYTEALLHSGELVDLSEIPGVKVDKHSTGGVGDKVSIVLAPIVAAAGVPVPMISGRGLGHTGGTLDKLESIPQFRVNLEIDEFKSILKKVGACLIGQTETIVPADKKIYALRDVTATIESIPLITGSIMSKKIAEGINALVLDIKTGSGAFMREYDQARELARQLILTGERFGVHTLAYLTNMDQPLGRAVGNWLEIMECMDVLNGGGPQDLIDITITLAGAMIFLGQKAPSIEEGKQKAKELLSSGAAREKFLEIVKAQNGDAYFLLQPETYPQSKYSQDVLADQDGFVKRIDALEVGLTAVSLGAGRQKSDDQIDPKAGIVIHKKAGEEVQKGQPVMTVFTDRKAVLESVVQRLRQAVTYQATKPEPEPLIFEFLDKDSF</sequence>
<dbReference type="Pfam" id="PF07831">
    <property type="entry name" value="PYNP_C"/>
    <property type="match status" value="1"/>
</dbReference>
<evidence type="ECO:0000259" key="7">
    <source>
        <dbReference type="SMART" id="SM00941"/>
    </source>
</evidence>
<name>H1XPY6_CALAY</name>
<dbReference type="Gene3D" id="3.40.1030.10">
    <property type="entry name" value="Nucleoside phosphorylase/phosphoribosyltransferase catalytic domain"/>
    <property type="match status" value="1"/>
</dbReference>
<dbReference type="STRING" id="880073.Cabys_3612"/>
<dbReference type="Proteomes" id="UP000004671">
    <property type="component" value="Chromosome"/>
</dbReference>
<dbReference type="AlphaFoldDB" id="H1XPY6"/>
<dbReference type="InterPro" id="IPR017872">
    <property type="entry name" value="Pyrmidine_PPase_CS"/>
</dbReference>
<dbReference type="PANTHER" id="PTHR10515:SF0">
    <property type="entry name" value="THYMIDINE PHOSPHORYLASE"/>
    <property type="match status" value="1"/>
</dbReference>
<dbReference type="EC" id="2.4.2.4" evidence="3"/>
<protein>
    <recommendedName>
        <fullName evidence="3">thymidine phosphorylase</fullName>
        <ecNumber evidence="3">2.4.2.4</ecNumber>
    </recommendedName>
</protein>
<dbReference type="InterPro" id="IPR000312">
    <property type="entry name" value="Glycosyl_Trfase_fam3"/>
</dbReference>
<dbReference type="InterPro" id="IPR036320">
    <property type="entry name" value="Glycosyl_Trfase_fam3_N_dom_sf"/>
</dbReference>
<dbReference type="Pfam" id="PF02885">
    <property type="entry name" value="Glycos_trans_3N"/>
    <property type="match status" value="1"/>
</dbReference>
<reference evidence="9 10" key="1">
    <citation type="submission" date="2011-09" db="EMBL/GenBank/DDBJ databases">
        <title>The permanent draft genome of Caldithrix abyssi DSM 13497.</title>
        <authorList>
            <consortium name="US DOE Joint Genome Institute (JGI-PGF)"/>
            <person name="Lucas S."/>
            <person name="Han J."/>
            <person name="Lapidus A."/>
            <person name="Bruce D."/>
            <person name="Goodwin L."/>
            <person name="Pitluck S."/>
            <person name="Peters L."/>
            <person name="Kyrpides N."/>
            <person name="Mavromatis K."/>
            <person name="Ivanova N."/>
            <person name="Mikhailova N."/>
            <person name="Chertkov O."/>
            <person name="Detter J.C."/>
            <person name="Tapia R."/>
            <person name="Han C."/>
            <person name="Land M."/>
            <person name="Hauser L."/>
            <person name="Markowitz V."/>
            <person name="Cheng J.-F."/>
            <person name="Hugenholtz P."/>
            <person name="Woyke T."/>
            <person name="Wu D."/>
            <person name="Spring S."/>
            <person name="Brambilla E."/>
            <person name="Klenk H.-P."/>
            <person name="Eisen J.A."/>
        </authorList>
    </citation>
    <scope>NUCLEOTIDE SEQUENCE [LARGE SCALE GENOMIC DNA]</scope>
    <source>
        <strain evidence="9 10">DSM 13497</strain>
    </source>
</reference>
<dbReference type="GO" id="GO:0006213">
    <property type="term" value="P:pyrimidine nucleoside metabolic process"/>
    <property type="evidence" value="ECO:0007669"/>
    <property type="project" value="InterPro"/>
</dbReference>
<dbReference type="SUPFAM" id="SSF47648">
    <property type="entry name" value="Nucleoside phosphorylase/phosphoribosyltransferase N-terminal domain"/>
    <property type="match status" value="1"/>
</dbReference>
<dbReference type="Pfam" id="PF00591">
    <property type="entry name" value="Glycos_transf_3"/>
    <property type="match status" value="1"/>
</dbReference>
<evidence type="ECO:0000313" key="9">
    <source>
        <dbReference type="EMBL" id="EHO41112.1"/>
    </source>
</evidence>
<dbReference type="InterPro" id="IPR036566">
    <property type="entry name" value="PYNP-like_C_sf"/>
</dbReference>
<dbReference type="FunCoup" id="H1XPY6">
    <property type="interactions" value="277"/>
</dbReference>
<evidence type="ECO:0000256" key="4">
    <source>
        <dbReference type="ARBA" id="ARBA00022676"/>
    </source>
</evidence>
<dbReference type="InterPro" id="IPR013102">
    <property type="entry name" value="PYNP_C"/>
</dbReference>
<organism evidence="9 10">
    <name type="scientific">Caldithrix abyssi DSM 13497</name>
    <dbReference type="NCBI Taxonomy" id="880073"/>
    <lineage>
        <taxon>Bacteria</taxon>
        <taxon>Pseudomonadati</taxon>
        <taxon>Calditrichota</taxon>
        <taxon>Calditrichia</taxon>
        <taxon>Calditrichales</taxon>
        <taxon>Calditrichaceae</taxon>
        <taxon>Caldithrix</taxon>
    </lineage>
</organism>
<dbReference type="GO" id="GO:0004645">
    <property type="term" value="F:1,4-alpha-oligoglucan phosphorylase activity"/>
    <property type="evidence" value="ECO:0007669"/>
    <property type="project" value="InterPro"/>
</dbReference>
<dbReference type="GO" id="GO:0009032">
    <property type="term" value="F:thymidine phosphorylase activity"/>
    <property type="evidence" value="ECO:0007669"/>
    <property type="project" value="UniProtKB-EC"/>
</dbReference>
<comment type="similarity">
    <text evidence="1">Belongs to the thymidine/pyrimidine-nucleoside phosphorylase family.</text>
</comment>
<dbReference type="Gene3D" id="3.90.1170.30">
    <property type="entry name" value="Pyrimidine nucleoside phosphorylase-like, C-terminal domain"/>
    <property type="match status" value="1"/>
</dbReference>
<dbReference type="GO" id="GO:0006206">
    <property type="term" value="P:pyrimidine nucleobase metabolic process"/>
    <property type="evidence" value="ECO:0007669"/>
    <property type="project" value="InterPro"/>
</dbReference>
<comment type="subunit">
    <text evidence="2">Homodimer.</text>
</comment>
<keyword evidence="4" id="KW-0328">Glycosyltransferase</keyword>
<dbReference type="PaxDb" id="880073-Calab_1491"/>
<dbReference type="NCBIfam" id="NF004490">
    <property type="entry name" value="PRK05820.1"/>
    <property type="match status" value="1"/>
</dbReference>
<dbReference type="InterPro" id="IPR035902">
    <property type="entry name" value="Nuc_phospho_transferase"/>
</dbReference>
<dbReference type="Proteomes" id="UP000183868">
    <property type="component" value="Chromosome"/>
</dbReference>
<feature type="domain" description="Pyrimidine nucleoside phosphorylase C-terminal" evidence="7">
    <location>
        <begin position="346"/>
        <end position="420"/>
    </location>
</feature>
<dbReference type="EMBL" id="CP018099">
    <property type="protein sequence ID" value="APF20358.1"/>
    <property type="molecule type" value="Genomic_DNA"/>
</dbReference>
<evidence type="ECO:0000256" key="1">
    <source>
        <dbReference type="ARBA" id="ARBA00006915"/>
    </source>
</evidence>
<dbReference type="Gene3D" id="1.20.970.10">
    <property type="entry name" value="Transferase, Pyrimidine Nucleoside Phosphorylase, Chain C"/>
    <property type="match status" value="1"/>
</dbReference>
<reference evidence="8 11" key="2">
    <citation type="submission" date="2016-11" db="EMBL/GenBank/DDBJ databases">
        <title>Genomic analysis of Caldithrix abyssi and proposal of a novel bacterial phylum Caldithrichaeota.</title>
        <authorList>
            <person name="Kublanov I."/>
            <person name="Sigalova O."/>
            <person name="Gavrilov S."/>
            <person name="Lebedinsky A."/>
            <person name="Ivanova N."/>
            <person name="Daum C."/>
            <person name="Reddy T."/>
            <person name="Klenk H.P."/>
            <person name="Goker M."/>
            <person name="Reva O."/>
            <person name="Miroshnichenko M."/>
            <person name="Kyprides N."/>
            <person name="Woyke T."/>
            <person name="Gelfand M."/>
        </authorList>
    </citation>
    <scope>NUCLEOTIDE SEQUENCE [LARGE SCALE GENOMIC DNA]</scope>
    <source>
        <strain evidence="8 11">LF13</strain>
    </source>
</reference>
<evidence type="ECO:0000313" key="11">
    <source>
        <dbReference type="Proteomes" id="UP000183868"/>
    </source>
</evidence>
<dbReference type="NCBIfam" id="TIGR02644">
    <property type="entry name" value="Y_phosphoryl"/>
    <property type="match status" value="1"/>
</dbReference>
<dbReference type="RefSeq" id="WP_006928210.1">
    <property type="nucleotide sequence ID" value="NZ_CM001402.1"/>
</dbReference>
<dbReference type="InterPro" id="IPR017459">
    <property type="entry name" value="Glycosyl_Trfase_fam3_N_dom"/>
</dbReference>
<gene>
    <name evidence="8" type="ORF">Cabys_3612</name>
    <name evidence="9" type="ORF">Calab_1491</name>
</gene>
<dbReference type="InterPro" id="IPR018090">
    <property type="entry name" value="Pyrmidine_PPas_bac/euk"/>
</dbReference>
<keyword evidence="5" id="KW-0808">Transferase</keyword>
<dbReference type="eggNOG" id="COG0213">
    <property type="taxonomic scope" value="Bacteria"/>
</dbReference>
<keyword evidence="10" id="KW-1185">Reference proteome</keyword>
<dbReference type="SUPFAM" id="SSF54680">
    <property type="entry name" value="Pyrimidine nucleoside phosphorylase C-terminal domain"/>
    <property type="match status" value="1"/>
</dbReference>
<dbReference type="FunFam" id="3.40.1030.10:FF:000003">
    <property type="entry name" value="Pyrimidine-nucleoside phosphorylase"/>
    <property type="match status" value="1"/>
</dbReference>
<dbReference type="HOGENOM" id="CLU_025040_0_1_0"/>
<dbReference type="OrthoDB" id="9763887at2"/>
<comment type="catalytic activity">
    <reaction evidence="6">
        <text>thymidine + phosphate = 2-deoxy-alpha-D-ribose 1-phosphate + thymine</text>
        <dbReference type="Rhea" id="RHEA:16037"/>
        <dbReference type="ChEBI" id="CHEBI:17748"/>
        <dbReference type="ChEBI" id="CHEBI:17821"/>
        <dbReference type="ChEBI" id="CHEBI:43474"/>
        <dbReference type="ChEBI" id="CHEBI:57259"/>
        <dbReference type="EC" id="2.4.2.4"/>
    </reaction>
</comment>
<dbReference type="KEGG" id="caby:Cabys_3612"/>
<dbReference type="PIRSF" id="PIRSF000478">
    <property type="entry name" value="TP_PyNP"/>
    <property type="match status" value="1"/>
</dbReference>
<evidence type="ECO:0000256" key="5">
    <source>
        <dbReference type="ARBA" id="ARBA00022679"/>
    </source>
</evidence>
<dbReference type="PROSITE" id="PS00647">
    <property type="entry name" value="THYMID_PHOSPHORYLASE"/>
    <property type="match status" value="1"/>
</dbReference>
<evidence type="ECO:0000313" key="10">
    <source>
        <dbReference type="Proteomes" id="UP000004671"/>
    </source>
</evidence>
<proteinExistence type="inferred from homology"/>
<evidence type="ECO:0000256" key="6">
    <source>
        <dbReference type="ARBA" id="ARBA00048550"/>
    </source>
</evidence>
<dbReference type="EMBL" id="CM001402">
    <property type="protein sequence ID" value="EHO41112.1"/>
    <property type="molecule type" value="Genomic_DNA"/>
</dbReference>
<evidence type="ECO:0000256" key="2">
    <source>
        <dbReference type="ARBA" id="ARBA00011738"/>
    </source>
</evidence>